<dbReference type="Pfam" id="PF03729">
    <property type="entry name" value="DUF308"/>
    <property type="match status" value="1"/>
</dbReference>
<keyword evidence="1" id="KW-1133">Transmembrane helix</keyword>
<dbReference type="GO" id="GO:0005886">
    <property type="term" value="C:plasma membrane"/>
    <property type="evidence" value="ECO:0007669"/>
    <property type="project" value="TreeGrafter"/>
</dbReference>
<accession>A0A8J8TTJ2</accession>
<gene>
    <name evidence="2" type="ORF">CV102_01680</name>
</gene>
<feature type="transmembrane region" description="Helical" evidence="1">
    <location>
        <begin position="98"/>
        <end position="119"/>
    </location>
</feature>
<dbReference type="OrthoDB" id="163497at2157"/>
<feature type="transmembrane region" description="Helical" evidence="1">
    <location>
        <begin position="156"/>
        <end position="178"/>
    </location>
</feature>
<keyword evidence="1" id="KW-0812">Transmembrane</keyword>
<evidence type="ECO:0008006" key="4">
    <source>
        <dbReference type="Google" id="ProtNLM"/>
    </source>
</evidence>
<feature type="transmembrane region" description="Helical" evidence="1">
    <location>
        <begin position="45"/>
        <end position="62"/>
    </location>
</feature>
<feature type="transmembrane region" description="Helical" evidence="1">
    <location>
        <begin position="131"/>
        <end position="150"/>
    </location>
</feature>
<proteinExistence type="predicted"/>
<dbReference type="AlphaFoldDB" id="A0A8J8TTJ2"/>
<name>A0A8J8TTJ2_9EURY</name>
<dbReference type="PANTHER" id="PTHR34989">
    <property type="entry name" value="PROTEIN HDED"/>
    <property type="match status" value="1"/>
</dbReference>
<feature type="transmembrane region" description="Helical" evidence="1">
    <location>
        <begin position="74"/>
        <end position="92"/>
    </location>
</feature>
<comment type="caution">
    <text evidence="2">The sequence shown here is derived from an EMBL/GenBank/DDBJ whole genome shotgun (WGS) entry which is preliminary data.</text>
</comment>
<keyword evidence="1" id="KW-0472">Membrane</keyword>
<dbReference type="PANTHER" id="PTHR34989:SF1">
    <property type="entry name" value="PROTEIN HDED"/>
    <property type="match status" value="1"/>
</dbReference>
<dbReference type="Proteomes" id="UP000766904">
    <property type="component" value="Unassembled WGS sequence"/>
</dbReference>
<protein>
    <recommendedName>
        <fullName evidence="4">HdeD family acid-resistance protein</fullName>
    </recommendedName>
</protein>
<reference evidence="2" key="1">
    <citation type="submission" date="2017-11" db="EMBL/GenBank/DDBJ databases">
        <authorList>
            <person name="Kajale S.C."/>
            <person name="Sharma A."/>
        </authorList>
    </citation>
    <scope>NUCLEOTIDE SEQUENCE</scope>
    <source>
        <strain evidence="2">LS1_42</strain>
    </source>
</reference>
<dbReference type="RefSeq" id="WP_148856100.1">
    <property type="nucleotide sequence ID" value="NZ_PHNJ01000001.1"/>
</dbReference>
<evidence type="ECO:0000256" key="1">
    <source>
        <dbReference type="SAM" id="Phobius"/>
    </source>
</evidence>
<keyword evidence="3" id="KW-1185">Reference proteome</keyword>
<dbReference type="EMBL" id="PHNJ01000001">
    <property type="protein sequence ID" value="TYL40315.1"/>
    <property type="molecule type" value="Genomic_DNA"/>
</dbReference>
<sequence length="197" mass="20017">MSTAPSEAGTYSLQKGWRTLALAGGVLVLLGLLAMLLPFAMGLAITYLVGALLVVGGIVHAGHAVTARGWRGSLWQLTLAVVSIVAGIALLVNPVLGLLSLTILVIAYLLVEGLAELGVSLRMAGEPGRGWIAASGVISLVLAGLLWAGFPADAAWAIGLLVGISLFTTGLSMVAVAYGGRRIDEDVAPPATEPRGA</sequence>
<dbReference type="InterPro" id="IPR052712">
    <property type="entry name" value="Acid_resist_chaperone_HdeD"/>
</dbReference>
<organism evidence="2 3">
    <name type="scientific">Natronococcus pandeyae</name>
    <dbReference type="NCBI Taxonomy" id="2055836"/>
    <lineage>
        <taxon>Archaea</taxon>
        <taxon>Methanobacteriati</taxon>
        <taxon>Methanobacteriota</taxon>
        <taxon>Stenosarchaea group</taxon>
        <taxon>Halobacteria</taxon>
        <taxon>Halobacteriales</taxon>
        <taxon>Natrialbaceae</taxon>
        <taxon>Natronococcus</taxon>
    </lineage>
</organism>
<evidence type="ECO:0000313" key="2">
    <source>
        <dbReference type="EMBL" id="TYL40315.1"/>
    </source>
</evidence>
<evidence type="ECO:0000313" key="3">
    <source>
        <dbReference type="Proteomes" id="UP000766904"/>
    </source>
</evidence>
<feature type="transmembrane region" description="Helical" evidence="1">
    <location>
        <begin position="20"/>
        <end position="39"/>
    </location>
</feature>
<dbReference type="InterPro" id="IPR005325">
    <property type="entry name" value="DUF308_memb"/>
</dbReference>